<evidence type="ECO:0000256" key="3">
    <source>
        <dbReference type="ARBA" id="ARBA00023015"/>
    </source>
</evidence>
<evidence type="ECO:0000256" key="1">
    <source>
        <dbReference type="ARBA" id="ARBA00004123"/>
    </source>
</evidence>
<reference evidence="11" key="1">
    <citation type="submission" date="2012-06" db="EMBL/GenBank/DDBJ databases">
        <title>The genome sequence of Coniosporium apollinis CBS 100218.</title>
        <authorList>
            <consortium name="The Broad Institute Genome Sequencing Platform"/>
            <person name="Cuomo C."/>
            <person name="Gorbushina A."/>
            <person name="Noack S."/>
            <person name="Walker B."/>
            <person name="Young S.K."/>
            <person name="Zeng Q."/>
            <person name="Gargeya S."/>
            <person name="Fitzgerald M."/>
            <person name="Haas B."/>
            <person name="Abouelleil A."/>
            <person name="Alvarado L."/>
            <person name="Arachchi H.M."/>
            <person name="Berlin A.M."/>
            <person name="Chapman S.B."/>
            <person name="Goldberg J."/>
            <person name="Griggs A."/>
            <person name="Gujja S."/>
            <person name="Hansen M."/>
            <person name="Howarth C."/>
            <person name="Imamovic A."/>
            <person name="Larimer J."/>
            <person name="McCowan C."/>
            <person name="Montmayeur A."/>
            <person name="Murphy C."/>
            <person name="Neiman D."/>
            <person name="Pearson M."/>
            <person name="Priest M."/>
            <person name="Roberts A."/>
            <person name="Saif S."/>
            <person name="Shea T."/>
            <person name="Sisk P."/>
            <person name="Sykes S."/>
            <person name="Wortman J."/>
            <person name="Nusbaum C."/>
            <person name="Birren B."/>
        </authorList>
    </citation>
    <scope>NUCLEOTIDE SEQUENCE [LARGE SCALE GENOMIC DNA]</scope>
    <source>
        <strain evidence="11">CBS 100218</strain>
    </source>
</reference>
<dbReference type="PROSITE" id="PS50217">
    <property type="entry name" value="BZIP"/>
    <property type="match status" value="1"/>
</dbReference>
<dbReference type="SUPFAM" id="SSF57959">
    <property type="entry name" value="Leucine zipper domain"/>
    <property type="match status" value="1"/>
</dbReference>
<dbReference type="HOGENOM" id="CLU_780757_0_0_1"/>
<dbReference type="GO" id="GO:0045944">
    <property type="term" value="P:positive regulation of transcription by RNA polymerase II"/>
    <property type="evidence" value="ECO:0007669"/>
    <property type="project" value="InterPro"/>
</dbReference>
<keyword evidence="7" id="KW-0539">Nucleus</keyword>
<dbReference type="RefSeq" id="XP_007780145.1">
    <property type="nucleotide sequence ID" value="XM_007781955.1"/>
</dbReference>
<evidence type="ECO:0000313" key="11">
    <source>
        <dbReference type="Proteomes" id="UP000016924"/>
    </source>
</evidence>
<dbReference type="Pfam" id="PF00170">
    <property type="entry name" value="bZIP_1"/>
    <property type="match status" value="1"/>
</dbReference>
<dbReference type="GO" id="GO:0005634">
    <property type="term" value="C:nucleus"/>
    <property type="evidence" value="ECO:0007669"/>
    <property type="project" value="UniProtKB-SubCell"/>
</dbReference>
<name>R7YSK6_CONA1</name>
<dbReference type="GeneID" id="19901373"/>
<comment type="similarity">
    <text evidence="2">Belongs to the bZIP family.</text>
</comment>
<keyword evidence="11" id="KW-1185">Reference proteome</keyword>
<dbReference type="OrthoDB" id="674948at2759"/>
<dbReference type="GO" id="GO:0006986">
    <property type="term" value="P:response to unfolded protein"/>
    <property type="evidence" value="ECO:0007669"/>
    <property type="project" value="UniProtKB-KW"/>
</dbReference>
<feature type="compositionally biased region" description="Basic and acidic residues" evidence="8">
    <location>
        <begin position="98"/>
        <end position="108"/>
    </location>
</feature>
<gene>
    <name evidence="10" type="ORF">W97_04062</name>
</gene>
<dbReference type="EMBL" id="JH767570">
    <property type="protein sequence ID" value="EON64828.1"/>
    <property type="molecule type" value="Genomic_DNA"/>
</dbReference>
<dbReference type="GO" id="GO:0003677">
    <property type="term" value="F:DNA binding"/>
    <property type="evidence" value="ECO:0007669"/>
    <property type="project" value="UniProtKB-KW"/>
</dbReference>
<feature type="region of interest" description="Disordered" evidence="8">
    <location>
        <begin position="168"/>
        <end position="217"/>
    </location>
</feature>
<evidence type="ECO:0000256" key="7">
    <source>
        <dbReference type="ARBA" id="ARBA00023242"/>
    </source>
</evidence>
<sequence length="323" mass="35859">MEANLSPESLDFATPIMATTPSLSPSPSMGVGPPPGTIKLEDLHLPLFEEPSQTPEPTQTPEEADKAPTSLKPGKKRKSWGQKLPEPKTNLPPRKRAKTQDEKEQRRIERIKRNRLAAHNSRERKRVEVEELQQKNDALEEQVRSMQETMARMTEELAGLRSRVLRTPSAHPKVEPPSSLANLGRKPPTIGPYQAMSPPESTLGSFDIPSEASTQPSTPFVNNLIDVASTEPVQTQHSAAMLWDLQFGLFDFVNLPADDPEQQPHFNDATPWYPLTTNSFSDYDLFEHSASNPIDMQALSGAAAFPAVSDEYGHAVDYFEQDA</sequence>
<comment type="subcellular location">
    <subcellularLocation>
        <location evidence="1">Nucleus</location>
    </subcellularLocation>
</comment>
<dbReference type="PANTHER" id="PTHR46714">
    <property type="entry name" value="TRANSCRIPTIONAL ACTIVATOR HAC1"/>
    <property type="match status" value="1"/>
</dbReference>
<dbReference type="STRING" id="1168221.R7YSK6"/>
<keyword evidence="3" id="KW-0805">Transcription regulation</keyword>
<dbReference type="GO" id="GO:0000981">
    <property type="term" value="F:DNA-binding transcription factor activity, RNA polymerase II-specific"/>
    <property type="evidence" value="ECO:0007669"/>
    <property type="project" value="InterPro"/>
</dbReference>
<accession>R7YSK6</accession>
<keyword evidence="5" id="KW-0804">Transcription</keyword>
<feature type="domain" description="BZIP" evidence="9">
    <location>
        <begin position="104"/>
        <end position="167"/>
    </location>
</feature>
<dbReference type="InterPro" id="IPR046347">
    <property type="entry name" value="bZIP_sf"/>
</dbReference>
<proteinExistence type="inferred from homology"/>
<dbReference type="PROSITE" id="PS00036">
    <property type="entry name" value="BZIP_BASIC"/>
    <property type="match status" value="1"/>
</dbReference>
<evidence type="ECO:0000256" key="2">
    <source>
        <dbReference type="ARBA" id="ARBA00007163"/>
    </source>
</evidence>
<dbReference type="InterPro" id="IPR044280">
    <property type="entry name" value="Hac1/HY5"/>
</dbReference>
<dbReference type="Gene3D" id="1.20.5.170">
    <property type="match status" value="1"/>
</dbReference>
<evidence type="ECO:0000259" key="9">
    <source>
        <dbReference type="PROSITE" id="PS50217"/>
    </source>
</evidence>
<feature type="compositionally biased region" description="Low complexity" evidence="8">
    <location>
        <begin position="49"/>
        <end position="61"/>
    </location>
</feature>
<keyword evidence="6" id="KW-0834">Unfolded protein response</keyword>
<evidence type="ECO:0000256" key="4">
    <source>
        <dbReference type="ARBA" id="ARBA00023125"/>
    </source>
</evidence>
<evidence type="ECO:0000256" key="8">
    <source>
        <dbReference type="SAM" id="MobiDB-lite"/>
    </source>
</evidence>
<dbReference type="AlphaFoldDB" id="R7YSK6"/>
<organism evidence="10 11">
    <name type="scientific">Coniosporium apollinis (strain CBS 100218)</name>
    <name type="common">Rock-inhabiting black yeast</name>
    <dbReference type="NCBI Taxonomy" id="1168221"/>
    <lineage>
        <taxon>Eukaryota</taxon>
        <taxon>Fungi</taxon>
        <taxon>Dikarya</taxon>
        <taxon>Ascomycota</taxon>
        <taxon>Pezizomycotina</taxon>
        <taxon>Dothideomycetes</taxon>
        <taxon>Dothideomycetes incertae sedis</taxon>
        <taxon>Coniosporium</taxon>
    </lineage>
</organism>
<evidence type="ECO:0000256" key="5">
    <source>
        <dbReference type="ARBA" id="ARBA00023163"/>
    </source>
</evidence>
<feature type="compositionally biased region" description="Low complexity" evidence="8">
    <location>
        <begin position="21"/>
        <end position="31"/>
    </location>
</feature>
<dbReference type="CDD" id="cd14710">
    <property type="entry name" value="bZIP_HAC1-like"/>
    <property type="match status" value="1"/>
</dbReference>
<evidence type="ECO:0000313" key="10">
    <source>
        <dbReference type="EMBL" id="EON64828.1"/>
    </source>
</evidence>
<dbReference type="Proteomes" id="UP000016924">
    <property type="component" value="Unassembled WGS sequence"/>
</dbReference>
<dbReference type="SMART" id="SM00338">
    <property type="entry name" value="BRLZ"/>
    <property type="match status" value="1"/>
</dbReference>
<dbReference type="PANTHER" id="PTHR46714:SF6">
    <property type="entry name" value="TRANSCRIPTIONAL ACTIVATOR HAC1"/>
    <property type="match status" value="1"/>
</dbReference>
<protein>
    <recommendedName>
        <fullName evidence="9">BZIP domain-containing protein</fullName>
    </recommendedName>
</protein>
<dbReference type="InterPro" id="IPR004827">
    <property type="entry name" value="bZIP"/>
</dbReference>
<dbReference type="eggNOG" id="ENOG502S526">
    <property type="taxonomic scope" value="Eukaryota"/>
</dbReference>
<feature type="region of interest" description="Disordered" evidence="8">
    <location>
        <begin position="1"/>
        <end position="129"/>
    </location>
</feature>
<keyword evidence="4" id="KW-0238">DNA-binding</keyword>
<evidence type="ECO:0000256" key="6">
    <source>
        <dbReference type="ARBA" id="ARBA00023230"/>
    </source>
</evidence>